<evidence type="ECO:0000256" key="10">
    <source>
        <dbReference type="ARBA" id="ARBA00023236"/>
    </source>
</evidence>
<accession>A0A371P2V8</accession>
<keyword evidence="4 13" id="KW-0547">Nucleotide-binding</keyword>
<feature type="coiled-coil region" evidence="15">
    <location>
        <begin position="265"/>
        <end position="299"/>
    </location>
</feature>
<keyword evidence="3 13" id="KW-0963">Cytoplasm</keyword>
<evidence type="ECO:0000256" key="15">
    <source>
        <dbReference type="SAM" id="Coils"/>
    </source>
</evidence>
<dbReference type="GO" id="GO:0016887">
    <property type="term" value="F:ATP hydrolysis activity"/>
    <property type="evidence" value="ECO:0007669"/>
    <property type="project" value="InterPro"/>
</dbReference>
<evidence type="ECO:0000259" key="17">
    <source>
        <dbReference type="PROSITE" id="PS51192"/>
    </source>
</evidence>
<keyword evidence="10 13" id="KW-0742">SOS response</keyword>
<evidence type="ECO:0000256" key="6">
    <source>
        <dbReference type="ARBA" id="ARBA00022769"/>
    </source>
</evidence>
<comment type="function">
    <text evidence="13">The UvrABC repair system catalyzes the recognition and processing of DNA lesions. A damage recognition complex composed of 2 UvrA and 2 UvrB subunits scans DNA for abnormalities. Upon binding of the UvrA(2)B(2) complex to a putative damaged site, the DNA wraps around one UvrB monomer. DNA wrap is dependent on ATP binding by UvrB and probably causes local melting of the DNA helix, facilitating insertion of UvrB beta-hairpin between the DNA strands. Then UvrB probes one DNA strand for the presence of a lesion. If a lesion is found the UvrA subunits dissociate and the UvrB-DNA preincision complex is formed. This complex is subsequently bound by UvrC and the second UvrB is released. If no lesion is found, the DNA wraps around the other UvrB subunit that will check the other stand for damage.</text>
</comment>
<keyword evidence="5 13" id="KW-0227">DNA damage</keyword>
<comment type="subunit">
    <text evidence="11 13 14">Forms a heterotetramer with UvrA during the search for lesions. Interacts with UvrC in an incision complex.</text>
</comment>
<comment type="subcellular location">
    <subcellularLocation>
        <location evidence="1 13 14">Cytoplasm</location>
    </subcellularLocation>
</comment>
<evidence type="ECO:0000256" key="5">
    <source>
        <dbReference type="ARBA" id="ARBA00022763"/>
    </source>
</evidence>
<dbReference type="NCBIfam" id="NF003673">
    <property type="entry name" value="PRK05298.1"/>
    <property type="match status" value="1"/>
</dbReference>
<proteinExistence type="inferred from homology"/>
<dbReference type="InterPro" id="IPR014001">
    <property type="entry name" value="Helicase_ATP-bd"/>
</dbReference>
<dbReference type="PROSITE" id="PS51194">
    <property type="entry name" value="HELICASE_CTER"/>
    <property type="match status" value="1"/>
</dbReference>
<dbReference type="GO" id="GO:0005737">
    <property type="term" value="C:cytoplasm"/>
    <property type="evidence" value="ECO:0007669"/>
    <property type="project" value="UniProtKB-SubCell"/>
</dbReference>
<evidence type="ECO:0000256" key="9">
    <source>
        <dbReference type="ARBA" id="ARBA00023204"/>
    </source>
</evidence>
<keyword evidence="7 13" id="KW-0067">ATP-binding</keyword>
<dbReference type="GO" id="GO:0009380">
    <property type="term" value="C:excinuclease repair complex"/>
    <property type="evidence" value="ECO:0007669"/>
    <property type="project" value="InterPro"/>
</dbReference>
<evidence type="ECO:0000256" key="14">
    <source>
        <dbReference type="RuleBase" id="RU003587"/>
    </source>
</evidence>
<dbReference type="PANTHER" id="PTHR24029">
    <property type="entry name" value="UVRABC SYSTEM PROTEIN B"/>
    <property type="match status" value="1"/>
</dbReference>
<comment type="similarity">
    <text evidence="2 13 14">Belongs to the UvrB family.</text>
</comment>
<dbReference type="InterPro" id="IPR006935">
    <property type="entry name" value="Helicase/UvrB_N"/>
</dbReference>
<evidence type="ECO:0000256" key="2">
    <source>
        <dbReference type="ARBA" id="ARBA00008533"/>
    </source>
</evidence>
<feature type="domain" description="Helicase ATP-binding" evidence="17">
    <location>
        <begin position="35"/>
        <end position="170"/>
    </location>
</feature>
<dbReference type="OrthoDB" id="9806651at2"/>
<dbReference type="InterPro" id="IPR004807">
    <property type="entry name" value="UvrB"/>
</dbReference>
<dbReference type="SMART" id="SM00490">
    <property type="entry name" value="HELICc"/>
    <property type="match status" value="1"/>
</dbReference>
<reference evidence="19 20" key="1">
    <citation type="submission" date="2018-08" db="EMBL/GenBank/DDBJ databases">
        <title>Aeromicrobium sp. M2KJ-4, whole genome shotgun sequence.</title>
        <authorList>
            <person name="Tuo L."/>
        </authorList>
    </citation>
    <scope>NUCLEOTIDE SEQUENCE [LARGE SCALE GENOMIC DNA]</scope>
    <source>
        <strain evidence="19 20">M2KJ-4</strain>
    </source>
</reference>
<dbReference type="Pfam" id="PF00271">
    <property type="entry name" value="Helicase_C"/>
    <property type="match status" value="1"/>
</dbReference>
<dbReference type="SUPFAM" id="SSF52540">
    <property type="entry name" value="P-loop containing nucleoside triphosphate hydrolases"/>
    <property type="match status" value="2"/>
</dbReference>
<sequence>MRSVSELKRQVAPIEVVSEYVPAGDQPTAIAELEKRIKAGAVDNVLLGATGTGKTATTAWLAERLQRPMLVMMPNKLLAAQFANELRELLPNNAVEYFVSYYDYYQPEAYIAQSDTYIEKDSSINEEVERLRHSATWSLLTRRDVIVVATVSCIYGLGSAQEYLERMIGFKVGEEMPRDQLLRTLVEAQYVRNDVATTRGTFRVKGDTVEIFPVYQEHAVRVEFFGDEIERLMTLHPLTGEVLSDDQELFVGSATHYAAGPATMRKAIETIKVELEERLAELEGENKLLEAQRLRMRTTYDIEMMEQVGTCAGIENYSRHMDQRGPGTPGHCLLDYFPDDFVLVVDESHVTIPQIGAMYEGDMSRKRSLVEHGFRLPSAMDNRPLKWPEFLERIGQTVYLSATPGNYEMDKVQGDVVEQIIRPTGLIDPEVVVKPTKGQIDDLITQIRTRTDKNERVLVTTLTKKMSEDLTDYLLEAGIRTRYLHSEVDTLRRVELLRELRMGEYDVLVGINLLREGLDLPEVSLVAILDADKEGFLRSERSLIQTIGRAARNVSGQVIMYADRITDSMAYAIDETNRRRAKQVAYNTANGIDPTPLRRKIGDITDMLAREDADTASLLAATGDKRRKGAPVPLGQHTADLANLPSGELADLIEQLSEQMRAAAAELQFEVAARLRDEIGDLKKELRSMLEAGA</sequence>
<dbReference type="FunFam" id="4.10.860.10:FF:000009">
    <property type="entry name" value="UvrABC system protein B"/>
    <property type="match status" value="1"/>
</dbReference>
<evidence type="ECO:0000256" key="11">
    <source>
        <dbReference type="ARBA" id="ARBA00026033"/>
    </source>
</evidence>
<dbReference type="GO" id="GO:0005524">
    <property type="term" value="F:ATP binding"/>
    <property type="evidence" value="ECO:0007669"/>
    <property type="project" value="UniProtKB-UniRule"/>
</dbReference>
<evidence type="ECO:0000259" key="16">
    <source>
        <dbReference type="PROSITE" id="PS50151"/>
    </source>
</evidence>
<gene>
    <name evidence="13" type="primary">uvrB</name>
    <name evidence="19" type="ORF">DX116_14105</name>
</gene>
<dbReference type="Gene3D" id="3.40.50.300">
    <property type="entry name" value="P-loop containing nucleotide triphosphate hydrolases"/>
    <property type="match status" value="3"/>
</dbReference>
<evidence type="ECO:0000313" key="20">
    <source>
        <dbReference type="Proteomes" id="UP000265581"/>
    </source>
</evidence>
<dbReference type="NCBIfam" id="TIGR00631">
    <property type="entry name" value="uvrb"/>
    <property type="match status" value="1"/>
</dbReference>
<feature type="domain" description="UVR" evidence="16">
    <location>
        <begin position="650"/>
        <end position="685"/>
    </location>
</feature>
<dbReference type="CDD" id="cd18790">
    <property type="entry name" value="SF2_C_UvrB"/>
    <property type="match status" value="1"/>
</dbReference>
<dbReference type="GO" id="GO:0006289">
    <property type="term" value="P:nucleotide-excision repair"/>
    <property type="evidence" value="ECO:0007669"/>
    <property type="project" value="UniProtKB-UniRule"/>
</dbReference>
<dbReference type="InterPro" id="IPR001943">
    <property type="entry name" value="UVR_dom"/>
</dbReference>
<dbReference type="EMBL" id="QUBR01000002">
    <property type="protein sequence ID" value="REK70284.1"/>
    <property type="molecule type" value="Genomic_DNA"/>
</dbReference>
<dbReference type="InterPro" id="IPR001650">
    <property type="entry name" value="Helicase_C-like"/>
</dbReference>
<name>A0A371P2V8_9ACTN</name>
<dbReference type="Gene3D" id="4.10.860.10">
    <property type="entry name" value="UVR domain"/>
    <property type="match status" value="1"/>
</dbReference>
<dbReference type="InterPro" id="IPR024759">
    <property type="entry name" value="UvrB_YAD/RRR_dom"/>
</dbReference>
<comment type="caution">
    <text evidence="19">The sequence shown here is derived from an EMBL/GenBank/DDBJ whole genome shotgun (WGS) entry which is preliminary data.</text>
</comment>
<evidence type="ECO:0000313" key="19">
    <source>
        <dbReference type="EMBL" id="REK70284.1"/>
    </source>
</evidence>
<dbReference type="Pfam" id="PF12344">
    <property type="entry name" value="UvrB"/>
    <property type="match status" value="1"/>
</dbReference>
<dbReference type="GO" id="GO:0009381">
    <property type="term" value="F:excinuclease ABC activity"/>
    <property type="evidence" value="ECO:0007669"/>
    <property type="project" value="UniProtKB-UniRule"/>
</dbReference>
<evidence type="ECO:0000256" key="13">
    <source>
        <dbReference type="HAMAP-Rule" id="MF_00204"/>
    </source>
</evidence>
<keyword evidence="20" id="KW-1185">Reference proteome</keyword>
<keyword evidence="6 13" id="KW-0228">DNA excision</keyword>
<evidence type="ECO:0000256" key="4">
    <source>
        <dbReference type="ARBA" id="ARBA00022741"/>
    </source>
</evidence>
<dbReference type="Pfam" id="PF17757">
    <property type="entry name" value="UvrB_inter"/>
    <property type="match status" value="1"/>
</dbReference>
<evidence type="ECO:0000256" key="1">
    <source>
        <dbReference type="ARBA" id="ARBA00004496"/>
    </source>
</evidence>
<keyword evidence="9 13" id="KW-0234">DNA repair</keyword>
<evidence type="ECO:0000256" key="12">
    <source>
        <dbReference type="ARBA" id="ARBA00029504"/>
    </source>
</evidence>
<feature type="short sequence motif" description="Beta-hairpin" evidence="13">
    <location>
        <begin position="101"/>
        <end position="124"/>
    </location>
</feature>
<evidence type="ECO:0000256" key="8">
    <source>
        <dbReference type="ARBA" id="ARBA00022881"/>
    </source>
</evidence>
<dbReference type="SUPFAM" id="SSF46600">
    <property type="entry name" value="C-terminal UvrC-binding domain of UvrB"/>
    <property type="match status" value="1"/>
</dbReference>
<dbReference type="RefSeq" id="WP_119704879.1">
    <property type="nucleotide sequence ID" value="NZ_JBHSOI010000002.1"/>
</dbReference>
<dbReference type="Pfam" id="PF02151">
    <property type="entry name" value="UVR"/>
    <property type="match status" value="1"/>
</dbReference>
<evidence type="ECO:0000259" key="18">
    <source>
        <dbReference type="PROSITE" id="PS51194"/>
    </source>
</evidence>
<dbReference type="HAMAP" id="MF_00204">
    <property type="entry name" value="UvrB"/>
    <property type="match status" value="1"/>
</dbReference>
<dbReference type="InterPro" id="IPR036876">
    <property type="entry name" value="UVR_dom_sf"/>
</dbReference>
<dbReference type="Proteomes" id="UP000265581">
    <property type="component" value="Unassembled WGS sequence"/>
</dbReference>
<dbReference type="InterPro" id="IPR027417">
    <property type="entry name" value="P-loop_NTPase"/>
</dbReference>
<feature type="domain" description="Helicase C-terminal" evidence="18">
    <location>
        <begin position="439"/>
        <end position="592"/>
    </location>
</feature>
<dbReference type="AlphaFoldDB" id="A0A371P2V8"/>
<dbReference type="PROSITE" id="PS50151">
    <property type="entry name" value="UVR"/>
    <property type="match status" value="1"/>
</dbReference>
<protein>
    <recommendedName>
        <fullName evidence="12 13">UvrABC system protein B</fullName>
        <shortName evidence="13">Protein UvrB</shortName>
    </recommendedName>
    <alternativeName>
        <fullName evidence="13">Excinuclease ABC subunit B</fullName>
    </alternativeName>
</protein>
<dbReference type="SMART" id="SM00487">
    <property type="entry name" value="DEXDc"/>
    <property type="match status" value="1"/>
</dbReference>
<organism evidence="19 20">
    <name type="scientific">Aeromicrobium endophyticum</name>
    <dbReference type="NCBI Taxonomy" id="2292704"/>
    <lineage>
        <taxon>Bacteria</taxon>
        <taxon>Bacillati</taxon>
        <taxon>Actinomycetota</taxon>
        <taxon>Actinomycetes</taxon>
        <taxon>Propionibacteriales</taxon>
        <taxon>Nocardioidaceae</taxon>
        <taxon>Aeromicrobium</taxon>
    </lineage>
</organism>
<feature type="coiled-coil region" evidence="15">
    <location>
        <begin position="653"/>
        <end position="692"/>
    </location>
</feature>
<keyword evidence="8 13" id="KW-0267">Excision nuclease</keyword>
<dbReference type="PROSITE" id="PS51192">
    <property type="entry name" value="HELICASE_ATP_BIND_1"/>
    <property type="match status" value="1"/>
</dbReference>
<dbReference type="GO" id="GO:0009432">
    <property type="term" value="P:SOS response"/>
    <property type="evidence" value="ECO:0007669"/>
    <property type="project" value="UniProtKB-UniRule"/>
</dbReference>
<dbReference type="PANTHER" id="PTHR24029:SF0">
    <property type="entry name" value="UVRABC SYSTEM PROTEIN B"/>
    <property type="match status" value="1"/>
</dbReference>
<dbReference type="InterPro" id="IPR041471">
    <property type="entry name" value="UvrB_inter"/>
</dbReference>
<evidence type="ECO:0000256" key="7">
    <source>
        <dbReference type="ARBA" id="ARBA00022840"/>
    </source>
</evidence>
<evidence type="ECO:0000256" key="3">
    <source>
        <dbReference type="ARBA" id="ARBA00022490"/>
    </source>
</evidence>
<dbReference type="GO" id="GO:0003677">
    <property type="term" value="F:DNA binding"/>
    <property type="evidence" value="ECO:0007669"/>
    <property type="project" value="UniProtKB-UniRule"/>
</dbReference>
<feature type="binding site" evidence="13">
    <location>
        <begin position="48"/>
        <end position="55"/>
    </location>
    <ligand>
        <name>ATP</name>
        <dbReference type="ChEBI" id="CHEBI:30616"/>
    </ligand>
</feature>
<dbReference type="Pfam" id="PF04851">
    <property type="entry name" value="ResIII"/>
    <property type="match status" value="1"/>
</dbReference>
<keyword evidence="15" id="KW-0175">Coiled coil</keyword>
<comment type="domain">
    <text evidence="13">The beta-hairpin motif is involved in DNA binding.</text>
</comment>